<sequence length="359" mass="39693">MGEGKEGDWECGGCRNRNYAFRSFCNRCKQPRLLVDTKTPADSKWLPRVGDWICAGCSNNNYASREQCKKCGQSKDEAAMPAISMPAASLLTYAHYFATLQGLYGSQMNSALSGSPPIQSLLPNLSWPLGENSKYGLQSALSCPLTQYSRSNTNQLLPAPKGWRNGDWMCDCGFHNYSSRSECKKCNAPLASGAPSVATSTVSDMFPTLGTKYLASEESVIGWDNKRLNPGNINGRRNSYQGFEQEAGYTYDQVAGEYAKYADADFMIGSKQGNIHSSHQRMPASHGKGVKHWRDGDWMCGNCNNHNFASRSICNRCKTQKEAAVLPFASSLPDDRRDELVLGDSFCSIARWILVPTKW</sequence>
<protein>
    <recommendedName>
        <fullName evidence="8">RanBP2-type domain-containing protein</fullName>
    </recommendedName>
</protein>
<dbReference type="Gene3D" id="4.10.1060.10">
    <property type="entry name" value="Zinc finger, RanBP2-type"/>
    <property type="match status" value="4"/>
</dbReference>
<dbReference type="EMBL" id="JAQQAF010000004">
    <property type="protein sequence ID" value="KAJ8492968.1"/>
    <property type="molecule type" value="Genomic_DNA"/>
</dbReference>
<proteinExistence type="predicted"/>
<dbReference type="SMART" id="SM00547">
    <property type="entry name" value="ZnF_RBZ"/>
    <property type="match status" value="4"/>
</dbReference>
<reference evidence="9 10" key="1">
    <citation type="submission" date="2022-12" db="EMBL/GenBank/DDBJ databases">
        <title>Chromosome-scale assembly of the Ensete ventricosum genome.</title>
        <authorList>
            <person name="Dussert Y."/>
            <person name="Stocks J."/>
            <person name="Wendawek A."/>
            <person name="Woldeyes F."/>
            <person name="Nichols R.A."/>
            <person name="Borrell J.S."/>
        </authorList>
    </citation>
    <scope>NUCLEOTIDE SEQUENCE [LARGE SCALE GENOMIC DNA]</scope>
    <source>
        <strain evidence="10">cv. Maze</strain>
        <tissue evidence="9">Seeds</tissue>
    </source>
</reference>
<evidence type="ECO:0000313" key="9">
    <source>
        <dbReference type="EMBL" id="KAJ8492968.1"/>
    </source>
</evidence>
<evidence type="ECO:0000256" key="4">
    <source>
        <dbReference type="ARBA" id="ARBA00022833"/>
    </source>
</evidence>
<gene>
    <name evidence="9" type="ORF">OPV22_014689</name>
</gene>
<feature type="domain" description="RanBP2-type" evidence="8">
    <location>
        <begin position="294"/>
        <end position="323"/>
    </location>
</feature>
<dbReference type="SUPFAM" id="SSF90209">
    <property type="entry name" value="Ran binding protein zinc finger-like"/>
    <property type="match status" value="4"/>
</dbReference>
<dbReference type="InterPro" id="IPR034870">
    <property type="entry name" value="TET_fam"/>
</dbReference>
<evidence type="ECO:0000256" key="3">
    <source>
        <dbReference type="ARBA" id="ARBA00022771"/>
    </source>
</evidence>
<evidence type="ECO:0000256" key="1">
    <source>
        <dbReference type="ARBA" id="ARBA00004123"/>
    </source>
</evidence>
<evidence type="ECO:0000256" key="5">
    <source>
        <dbReference type="ARBA" id="ARBA00022884"/>
    </source>
</evidence>
<name>A0AAV8PKS4_ENSVE</name>
<dbReference type="PROSITE" id="PS01358">
    <property type="entry name" value="ZF_RANBP2_1"/>
    <property type="match status" value="3"/>
</dbReference>
<evidence type="ECO:0000256" key="2">
    <source>
        <dbReference type="ARBA" id="ARBA00022723"/>
    </source>
</evidence>
<evidence type="ECO:0000256" key="6">
    <source>
        <dbReference type="ARBA" id="ARBA00023242"/>
    </source>
</evidence>
<accession>A0AAV8PKS4</accession>
<evidence type="ECO:0000259" key="8">
    <source>
        <dbReference type="PROSITE" id="PS50199"/>
    </source>
</evidence>
<dbReference type="InterPro" id="IPR001876">
    <property type="entry name" value="Znf_RanBP2"/>
</dbReference>
<organism evidence="9 10">
    <name type="scientific">Ensete ventricosum</name>
    <name type="common">Abyssinian banana</name>
    <name type="synonym">Musa ensete</name>
    <dbReference type="NCBI Taxonomy" id="4639"/>
    <lineage>
        <taxon>Eukaryota</taxon>
        <taxon>Viridiplantae</taxon>
        <taxon>Streptophyta</taxon>
        <taxon>Embryophyta</taxon>
        <taxon>Tracheophyta</taxon>
        <taxon>Spermatophyta</taxon>
        <taxon>Magnoliopsida</taxon>
        <taxon>Liliopsida</taxon>
        <taxon>Zingiberales</taxon>
        <taxon>Musaceae</taxon>
        <taxon>Ensete</taxon>
    </lineage>
</organism>
<dbReference type="Pfam" id="PF00641">
    <property type="entry name" value="Zn_ribbon_RanBP"/>
    <property type="match status" value="2"/>
</dbReference>
<keyword evidence="2" id="KW-0479">Metal-binding</keyword>
<keyword evidence="4" id="KW-0862">Zinc</keyword>
<feature type="domain" description="RanBP2-type" evidence="8">
    <location>
        <begin position="164"/>
        <end position="192"/>
    </location>
</feature>
<feature type="domain" description="RanBP2-type" evidence="8">
    <location>
        <begin position="48"/>
        <end position="77"/>
    </location>
</feature>
<dbReference type="GO" id="GO:0005634">
    <property type="term" value="C:nucleus"/>
    <property type="evidence" value="ECO:0007669"/>
    <property type="project" value="UniProtKB-SubCell"/>
</dbReference>
<evidence type="ECO:0000313" key="10">
    <source>
        <dbReference type="Proteomes" id="UP001222027"/>
    </source>
</evidence>
<dbReference type="FunFam" id="4.10.1060.10:FF:000013">
    <property type="entry name" value="Zinc finger, RanBP2-type protein"/>
    <property type="match status" value="2"/>
</dbReference>
<dbReference type="InterPro" id="IPR036443">
    <property type="entry name" value="Znf_RanBP2_sf"/>
</dbReference>
<keyword evidence="10" id="KW-1185">Reference proteome</keyword>
<comment type="subcellular location">
    <subcellularLocation>
        <location evidence="1">Nucleus</location>
    </subcellularLocation>
</comment>
<dbReference type="PANTHER" id="PTHR23238">
    <property type="entry name" value="RNA BINDING PROTEIN"/>
    <property type="match status" value="1"/>
</dbReference>
<dbReference type="AlphaFoldDB" id="A0AAV8PKS4"/>
<feature type="domain" description="RanBP2-type" evidence="8">
    <location>
        <begin position="5"/>
        <end position="34"/>
    </location>
</feature>
<dbReference type="GO" id="GO:0006355">
    <property type="term" value="P:regulation of DNA-templated transcription"/>
    <property type="evidence" value="ECO:0007669"/>
    <property type="project" value="InterPro"/>
</dbReference>
<keyword evidence="3 7" id="KW-0863">Zinc-finger</keyword>
<keyword evidence="5" id="KW-0694">RNA-binding</keyword>
<evidence type="ECO:0000256" key="7">
    <source>
        <dbReference type="PROSITE-ProRule" id="PRU00322"/>
    </source>
</evidence>
<keyword evidence="6" id="KW-0539">Nucleus</keyword>
<dbReference type="GO" id="GO:0008270">
    <property type="term" value="F:zinc ion binding"/>
    <property type="evidence" value="ECO:0007669"/>
    <property type="project" value="UniProtKB-KW"/>
</dbReference>
<dbReference type="GO" id="GO:0003723">
    <property type="term" value="F:RNA binding"/>
    <property type="evidence" value="ECO:0007669"/>
    <property type="project" value="UniProtKB-KW"/>
</dbReference>
<comment type="caution">
    <text evidence="9">The sequence shown here is derived from an EMBL/GenBank/DDBJ whole genome shotgun (WGS) entry which is preliminary data.</text>
</comment>
<dbReference type="Proteomes" id="UP001222027">
    <property type="component" value="Unassembled WGS sequence"/>
</dbReference>
<dbReference type="PROSITE" id="PS50199">
    <property type="entry name" value="ZF_RANBP2_2"/>
    <property type="match status" value="4"/>
</dbReference>